<evidence type="ECO:0000256" key="1">
    <source>
        <dbReference type="SAM" id="Phobius"/>
    </source>
</evidence>
<reference evidence="2" key="1">
    <citation type="submission" date="2022-06" db="EMBL/GenBank/DDBJ databases">
        <title>Rothia sp. isolated from sandalwood seedling.</title>
        <authorList>
            <person name="Tuikhar N."/>
            <person name="Kirdat K."/>
            <person name="Thorat V."/>
            <person name="Swetha P."/>
            <person name="Padma S."/>
            <person name="Sundararaj R."/>
            <person name="Yadav A."/>
        </authorList>
    </citation>
    <scope>NUCLEOTIDE SEQUENCE</scope>
    <source>
        <strain evidence="2">AR01</strain>
    </source>
</reference>
<comment type="caution">
    <text evidence="2">The sequence shown here is derived from an EMBL/GenBank/DDBJ whole genome shotgun (WGS) entry which is preliminary data.</text>
</comment>
<evidence type="ECO:0000313" key="2">
    <source>
        <dbReference type="EMBL" id="MCP3425412.1"/>
    </source>
</evidence>
<keyword evidence="3" id="KW-1185">Reference proteome</keyword>
<evidence type="ECO:0000313" key="3">
    <source>
        <dbReference type="Proteomes" id="UP001139502"/>
    </source>
</evidence>
<dbReference type="AlphaFoldDB" id="A0A9X2HCW9"/>
<feature type="transmembrane region" description="Helical" evidence="1">
    <location>
        <begin position="91"/>
        <end position="112"/>
    </location>
</feature>
<proteinExistence type="predicted"/>
<organism evidence="2 3">
    <name type="scientific">Rothia santali</name>
    <dbReference type="NCBI Taxonomy" id="2949643"/>
    <lineage>
        <taxon>Bacteria</taxon>
        <taxon>Bacillati</taxon>
        <taxon>Actinomycetota</taxon>
        <taxon>Actinomycetes</taxon>
        <taxon>Micrococcales</taxon>
        <taxon>Micrococcaceae</taxon>
        <taxon>Rothia</taxon>
    </lineage>
</organism>
<dbReference type="EMBL" id="JANAFB010000008">
    <property type="protein sequence ID" value="MCP3425412.1"/>
    <property type="molecule type" value="Genomic_DNA"/>
</dbReference>
<feature type="transmembrane region" description="Helical" evidence="1">
    <location>
        <begin position="6"/>
        <end position="24"/>
    </location>
</feature>
<gene>
    <name evidence="2" type="ORF">NBM05_05105</name>
</gene>
<keyword evidence="1" id="KW-1133">Transmembrane helix</keyword>
<dbReference type="RefSeq" id="WP_254165604.1">
    <property type="nucleotide sequence ID" value="NZ_JANAFB010000008.1"/>
</dbReference>
<protein>
    <submittedName>
        <fullName evidence="2">SdpI family protein</fullName>
    </submittedName>
</protein>
<feature type="transmembrane region" description="Helical" evidence="1">
    <location>
        <begin position="63"/>
        <end position="85"/>
    </location>
</feature>
<sequence>MITAVTGVAGLLIVALVLGMVAGMSRHGTLPPNGTIGLRTRATRASDAAWYAGHRAAARWLKLAVWIALLCAALVMATAILLPTTSEAGDLPVFVVLLASYALLVAGVVVAVRAANRAARRAHGADLDTR</sequence>
<keyword evidence="1" id="KW-0472">Membrane</keyword>
<accession>A0A9X2HCW9</accession>
<name>A0A9X2HCW9_9MICC</name>
<dbReference type="Pfam" id="PF13630">
    <property type="entry name" value="SdpI"/>
    <property type="match status" value="1"/>
</dbReference>
<dbReference type="InterPro" id="IPR025962">
    <property type="entry name" value="SdpI/YhfL"/>
</dbReference>
<keyword evidence="1" id="KW-0812">Transmembrane</keyword>
<dbReference type="Proteomes" id="UP001139502">
    <property type="component" value="Unassembled WGS sequence"/>
</dbReference>